<dbReference type="CDD" id="cd03808">
    <property type="entry name" value="GT4_CapM-like"/>
    <property type="match status" value="1"/>
</dbReference>
<dbReference type="RefSeq" id="WP_285391130.1">
    <property type="nucleotide sequence ID" value="NZ_JASSVS010000006.1"/>
</dbReference>
<name>A0ABT7ICV3_9GAMM</name>
<proteinExistence type="predicted"/>
<feature type="domain" description="Glycosyl transferase family 1" evidence="1">
    <location>
        <begin position="191"/>
        <end position="347"/>
    </location>
</feature>
<comment type="caution">
    <text evidence="2">The sequence shown here is derived from an EMBL/GenBank/DDBJ whole genome shotgun (WGS) entry which is preliminary data.</text>
</comment>
<dbReference type="PANTHER" id="PTHR12526:SF638">
    <property type="entry name" value="SPORE COAT PROTEIN SA"/>
    <property type="match status" value="1"/>
</dbReference>
<gene>
    <name evidence="2" type="ORF">QPM17_12620</name>
</gene>
<dbReference type="SUPFAM" id="SSF53756">
    <property type="entry name" value="UDP-Glycosyltransferase/glycogen phosphorylase"/>
    <property type="match status" value="1"/>
</dbReference>
<reference evidence="2 3" key="1">
    <citation type="submission" date="2023-06" db="EMBL/GenBank/DDBJ databases">
        <title>Marinobacter azerbaijanicus a moderately halophilic, isolated from Urmia Lake in Azerbaijan region of Iran.</title>
        <authorList>
            <person name="Sanchez-Porro C."/>
            <person name="Aghdam E.M."/>
            <person name="Saheb S.M."/>
            <person name="Tarhriz V."/>
            <person name="Kazemi E."/>
            <person name="Ammozegar M.A."/>
            <person name="Ventosa A."/>
            <person name="Hejazi M.S."/>
        </authorList>
    </citation>
    <scope>NUCLEOTIDE SEQUENCE [LARGE SCALE GENOMIC DNA]</scope>
    <source>
        <strain evidence="2 3">TBZ242</strain>
    </source>
</reference>
<evidence type="ECO:0000313" key="3">
    <source>
        <dbReference type="Proteomes" id="UP001227964"/>
    </source>
</evidence>
<dbReference type="Proteomes" id="UP001227964">
    <property type="component" value="Unassembled WGS sequence"/>
</dbReference>
<sequence length="370" mass="41064">MSSTVVLTSNTSWYLYNFRRSTITALVQQGCRVVCISPLDDYSPRLVSELGAQHIALPLEGKSVGPLRELRSLVFIHRTLGRLAPEYVFNFTVKMNIYGGLVCALRGIPFANNVSGLGTAFIHDSWLFSQVRRVYGLVNRRARHLFFQNEEDLSVFHDSGLLGETSVTLLPGSGVDLKRFQATPMPEVPPVTFLMIARLLGDKGVREYAAAASMLKKQGVDAHCLLLGQLGVSNRTAITADEVEAWQAEGVLEYLGETDDVRPFIRESHVLVLPSYREGMPRTVLEAAAMGRPAIVTDVPGCRHAIEPEVTGWLCEVRNVESLAEQMRRVVEMGASELQRAGDAARKHMEERFSEDLVVQAYLNCLSRET</sequence>
<evidence type="ECO:0000313" key="2">
    <source>
        <dbReference type="EMBL" id="MDL0431981.1"/>
    </source>
</evidence>
<evidence type="ECO:0000259" key="1">
    <source>
        <dbReference type="Pfam" id="PF00534"/>
    </source>
</evidence>
<dbReference type="PANTHER" id="PTHR12526">
    <property type="entry name" value="GLYCOSYLTRANSFERASE"/>
    <property type="match status" value="1"/>
</dbReference>
<keyword evidence="3" id="KW-1185">Reference proteome</keyword>
<accession>A0ABT7ICV3</accession>
<dbReference type="InterPro" id="IPR001296">
    <property type="entry name" value="Glyco_trans_1"/>
</dbReference>
<protein>
    <submittedName>
        <fullName evidence="2">Glycosyltransferase family 4 protein</fullName>
    </submittedName>
</protein>
<organism evidence="2 3">
    <name type="scientific">Marinobacter azerbaijanicus</name>
    <dbReference type="NCBI Taxonomy" id="3050455"/>
    <lineage>
        <taxon>Bacteria</taxon>
        <taxon>Pseudomonadati</taxon>
        <taxon>Pseudomonadota</taxon>
        <taxon>Gammaproteobacteria</taxon>
        <taxon>Pseudomonadales</taxon>
        <taxon>Marinobacteraceae</taxon>
        <taxon>Marinobacter</taxon>
    </lineage>
</organism>
<dbReference type="Gene3D" id="3.40.50.2000">
    <property type="entry name" value="Glycogen Phosphorylase B"/>
    <property type="match status" value="2"/>
</dbReference>
<dbReference type="EMBL" id="JASSVS010000006">
    <property type="protein sequence ID" value="MDL0431981.1"/>
    <property type="molecule type" value="Genomic_DNA"/>
</dbReference>
<dbReference type="Pfam" id="PF00534">
    <property type="entry name" value="Glycos_transf_1"/>
    <property type="match status" value="1"/>
</dbReference>